<dbReference type="Gene3D" id="3.90.950.10">
    <property type="match status" value="1"/>
</dbReference>
<protein>
    <recommendedName>
        <fullName evidence="4">Nucleoside triphosphate pyrophosphatase</fullName>
        <ecNumber evidence="4">3.6.1.9</ecNumber>
    </recommendedName>
    <alternativeName>
        <fullName evidence="4">Nucleotide pyrophosphatase</fullName>
        <shortName evidence="4">Nucleotide PPase</shortName>
    </alternativeName>
</protein>
<comment type="caution">
    <text evidence="4">Lacks conserved residue(s) required for the propagation of feature annotation.</text>
</comment>
<dbReference type="PANTHER" id="PTHR43213:SF5">
    <property type="entry name" value="BIFUNCTIONAL DTTP_UTP PYROPHOSPHATASE_METHYLTRANSFERASE PROTEIN-RELATED"/>
    <property type="match status" value="1"/>
</dbReference>
<dbReference type="GO" id="GO:0009117">
    <property type="term" value="P:nucleotide metabolic process"/>
    <property type="evidence" value="ECO:0007669"/>
    <property type="project" value="UniProtKB-KW"/>
</dbReference>
<comment type="cofactor">
    <cofactor evidence="1 4">
        <name>a divalent metal cation</name>
        <dbReference type="ChEBI" id="CHEBI:60240"/>
    </cofactor>
</comment>
<organism evidence="5 6">
    <name type="scientific">Beijerinckia indica subsp. indica (strain ATCC 9039 / DSM 1715 / NCIMB 8712)</name>
    <dbReference type="NCBI Taxonomy" id="395963"/>
    <lineage>
        <taxon>Bacteria</taxon>
        <taxon>Pseudomonadati</taxon>
        <taxon>Pseudomonadota</taxon>
        <taxon>Alphaproteobacteria</taxon>
        <taxon>Hyphomicrobiales</taxon>
        <taxon>Beijerinckiaceae</taxon>
        <taxon>Beijerinckia</taxon>
    </lineage>
</organism>
<dbReference type="EMBL" id="CP001016">
    <property type="protein sequence ID" value="ACB97128.1"/>
    <property type="molecule type" value="Genomic_DNA"/>
</dbReference>
<comment type="subcellular location">
    <subcellularLocation>
        <location evidence="4">Cytoplasm</location>
    </subcellularLocation>
</comment>
<dbReference type="STRING" id="395963.Bind_3571"/>
<evidence type="ECO:0000256" key="1">
    <source>
        <dbReference type="ARBA" id="ARBA00001968"/>
    </source>
</evidence>
<dbReference type="HOGENOM" id="CLU_040416_1_1_5"/>
<comment type="catalytic activity">
    <reaction evidence="4">
        <text>a ribonucleoside 5'-triphosphate + H2O = a ribonucleoside 5'-phosphate + diphosphate + H(+)</text>
        <dbReference type="Rhea" id="RHEA:23996"/>
        <dbReference type="ChEBI" id="CHEBI:15377"/>
        <dbReference type="ChEBI" id="CHEBI:15378"/>
        <dbReference type="ChEBI" id="CHEBI:33019"/>
        <dbReference type="ChEBI" id="CHEBI:58043"/>
        <dbReference type="ChEBI" id="CHEBI:61557"/>
        <dbReference type="EC" id="3.6.1.9"/>
    </reaction>
</comment>
<name>B2IG54_BEII9</name>
<dbReference type="AlphaFoldDB" id="B2IG54"/>
<evidence type="ECO:0000313" key="6">
    <source>
        <dbReference type="Proteomes" id="UP000001695"/>
    </source>
</evidence>
<dbReference type="PIRSF" id="PIRSF006305">
    <property type="entry name" value="Maf"/>
    <property type="match status" value="1"/>
</dbReference>
<comment type="function">
    <text evidence="4">Nucleoside triphosphate pyrophosphatase. May have a dual role in cell division arrest and in preventing the incorporation of modified nucleotides into cellular nucleic acids.</text>
</comment>
<evidence type="ECO:0000256" key="4">
    <source>
        <dbReference type="HAMAP-Rule" id="MF_00528"/>
    </source>
</evidence>
<proteinExistence type="inferred from homology"/>
<evidence type="ECO:0000256" key="3">
    <source>
        <dbReference type="ARBA" id="ARBA00023080"/>
    </source>
</evidence>
<dbReference type="eggNOG" id="COG0424">
    <property type="taxonomic scope" value="Bacteria"/>
</dbReference>
<dbReference type="CDD" id="cd00555">
    <property type="entry name" value="Maf"/>
    <property type="match status" value="1"/>
</dbReference>
<dbReference type="Proteomes" id="UP000001695">
    <property type="component" value="Chromosome"/>
</dbReference>
<keyword evidence="2 4" id="KW-0378">Hydrolase</keyword>
<dbReference type="SUPFAM" id="SSF52972">
    <property type="entry name" value="ITPase-like"/>
    <property type="match status" value="1"/>
</dbReference>
<keyword evidence="4" id="KW-0963">Cytoplasm</keyword>
<gene>
    <name evidence="5" type="ordered locus">Bind_3571</name>
</gene>
<accession>B2IG54</accession>
<dbReference type="EC" id="3.6.1.9" evidence="4"/>
<comment type="similarity">
    <text evidence="4">Belongs to the Maf family.</text>
</comment>
<dbReference type="PANTHER" id="PTHR43213">
    <property type="entry name" value="BIFUNCTIONAL DTTP/UTP PYROPHOSPHATASE/METHYLTRANSFERASE PROTEIN-RELATED"/>
    <property type="match status" value="1"/>
</dbReference>
<dbReference type="OrthoDB" id="9813962at2"/>
<dbReference type="KEGG" id="bid:Bind_3571"/>
<dbReference type="RefSeq" id="WP_012386476.1">
    <property type="nucleotide sequence ID" value="NC_010581.1"/>
</dbReference>
<evidence type="ECO:0000256" key="2">
    <source>
        <dbReference type="ARBA" id="ARBA00022801"/>
    </source>
</evidence>
<dbReference type="HAMAP" id="MF_00528">
    <property type="entry name" value="Maf"/>
    <property type="match status" value="1"/>
</dbReference>
<comment type="catalytic activity">
    <reaction evidence="4">
        <text>a 2'-deoxyribonucleoside 5'-triphosphate + H2O = a 2'-deoxyribonucleoside 5'-phosphate + diphosphate + H(+)</text>
        <dbReference type="Rhea" id="RHEA:44644"/>
        <dbReference type="ChEBI" id="CHEBI:15377"/>
        <dbReference type="ChEBI" id="CHEBI:15378"/>
        <dbReference type="ChEBI" id="CHEBI:33019"/>
        <dbReference type="ChEBI" id="CHEBI:61560"/>
        <dbReference type="ChEBI" id="CHEBI:65317"/>
        <dbReference type="EC" id="3.6.1.9"/>
    </reaction>
</comment>
<dbReference type="GO" id="GO:0005737">
    <property type="term" value="C:cytoplasm"/>
    <property type="evidence" value="ECO:0007669"/>
    <property type="project" value="UniProtKB-SubCell"/>
</dbReference>
<dbReference type="InterPro" id="IPR003697">
    <property type="entry name" value="Maf-like"/>
</dbReference>
<dbReference type="InterPro" id="IPR029001">
    <property type="entry name" value="ITPase-like_fam"/>
</dbReference>
<keyword evidence="3 4" id="KW-0546">Nucleotide metabolism</keyword>
<evidence type="ECO:0000313" key="5">
    <source>
        <dbReference type="EMBL" id="ACB97128.1"/>
    </source>
</evidence>
<sequence>MVQADAPAKHLWRNPLPLVLASKSQARRDLLTATGLPFECLDASIDERAVEDPLRRQGGQAADIAAHLARAKALAIGARRPDHLVIGADQVLSLEGALFSKPRDLDEAADHLARFSGKTHELHAALCVTRGGRVLFEGVPVARMRMRVLSPVFIKAYIEAAGTNALSSVGAYQLEHLGVHLFEEIEGDQSTILGLPLIPLLAFLRDEGSLLG</sequence>
<dbReference type="Pfam" id="PF02545">
    <property type="entry name" value="Maf"/>
    <property type="match status" value="1"/>
</dbReference>
<feature type="active site" description="Proton acceptor" evidence="4">
    <location>
        <position position="89"/>
    </location>
</feature>
<keyword evidence="6" id="KW-1185">Reference proteome</keyword>
<dbReference type="GO" id="GO:0047429">
    <property type="term" value="F:nucleoside triphosphate diphosphatase activity"/>
    <property type="evidence" value="ECO:0007669"/>
    <property type="project" value="UniProtKB-EC"/>
</dbReference>
<reference evidence="6" key="1">
    <citation type="submission" date="2008-03" db="EMBL/GenBank/DDBJ databases">
        <title>Complete sequence of chromosome of Beijerinckia indica subsp. indica ATCC 9039.</title>
        <authorList>
            <consortium name="US DOE Joint Genome Institute"/>
            <person name="Copeland A."/>
            <person name="Lucas S."/>
            <person name="Lapidus A."/>
            <person name="Glavina del Rio T."/>
            <person name="Dalin E."/>
            <person name="Tice H."/>
            <person name="Bruce D."/>
            <person name="Goodwin L."/>
            <person name="Pitluck S."/>
            <person name="LaButti K."/>
            <person name="Schmutz J."/>
            <person name="Larimer F."/>
            <person name="Land M."/>
            <person name="Hauser L."/>
            <person name="Kyrpides N."/>
            <person name="Mikhailova N."/>
            <person name="Dunfield P.F."/>
            <person name="Dedysh S.N."/>
            <person name="Liesack W."/>
            <person name="Saw J.H."/>
            <person name="Alam M."/>
            <person name="Chen Y."/>
            <person name="Murrell J.C."/>
            <person name="Richardson P."/>
        </authorList>
    </citation>
    <scope>NUCLEOTIDE SEQUENCE [LARGE SCALE GENOMIC DNA]</scope>
    <source>
        <strain evidence="6">ATCC 9039 / DSM 1715 / NCIMB 8712</strain>
    </source>
</reference>
<reference evidence="5 6" key="2">
    <citation type="journal article" date="2010" name="J. Bacteriol.">
        <title>Complete genome sequence of Beijerinckia indica subsp. indica.</title>
        <authorList>
            <person name="Tamas I."/>
            <person name="Dedysh S.N."/>
            <person name="Liesack W."/>
            <person name="Stott M.B."/>
            <person name="Alam M."/>
            <person name="Murrell J.C."/>
            <person name="Dunfield P.F."/>
        </authorList>
    </citation>
    <scope>NUCLEOTIDE SEQUENCE [LARGE SCALE GENOMIC DNA]</scope>
    <source>
        <strain evidence="6">ATCC 9039 / DSM 1715 / NCIMB 8712</strain>
    </source>
</reference>